<name>A0A5B7DF06_PORTR</name>
<evidence type="ECO:0000256" key="1">
    <source>
        <dbReference type="SAM" id="MobiDB-lite"/>
    </source>
</evidence>
<comment type="caution">
    <text evidence="2">The sequence shown here is derived from an EMBL/GenBank/DDBJ whole genome shotgun (WGS) entry which is preliminary data.</text>
</comment>
<feature type="compositionally biased region" description="Basic and acidic residues" evidence="1">
    <location>
        <begin position="1"/>
        <end position="18"/>
    </location>
</feature>
<feature type="region of interest" description="Disordered" evidence="1">
    <location>
        <begin position="1"/>
        <end position="32"/>
    </location>
</feature>
<keyword evidence="3" id="KW-1185">Reference proteome</keyword>
<accession>A0A5B7DF06</accession>
<evidence type="ECO:0000313" key="3">
    <source>
        <dbReference type="Proteomes" id="UP000324222"/>
    </source>
</evidence>
<dbReference type="AlphaFoldDB" id="A0A5B7DF06"/>
<evidence type="ECO:0000313" key="2">
    <source>
        <dbReference type="EMBL" id="MPC20042.1"/>
    </source>
</evidence>
<gene>
    <name evidence="2" type="ORF">E2C01_012972</name>
</gene>
<protein>
    <submittedName>
        <fullName evidence="2">Uncharacterized protein</fullName>
    </submittedName>
</protein>
<reference evidence="2 3" key="1">
    <citation type="submission" date="2019-05" db="EMBL/GenBank/DDBJ databases">
        <title>Another draft genome of Portunus trituberculatus and its Hox gene families provides insights of decapod evolution.</title>
        <authorList>
            <person name="Jeong J.-H."/>
            <person name="Song I."/>
            <person name="Kim S."/>
            <person name="Choi T."/>
            <person name="Kim D."/>
            <person name="Ryu S."/>
            <person name="Kim W."/>
        </authorList>
    </citation>
    <scope>NUCLEOTIDE SEQUENCE [LARGE SCALE GENOMIC DNA]</scope>
    <source>
        <tissue evidence="2">Muscle</tissue>
    </source>
</reference>
<proteinExistence type="predicted"/>
<sequence length="221" mass="23503">MTTPKEEAHLNTPKKEAHLNTPEEYGHLDTPTNSCQQQGTISFLSYHPGQLDGLEGRSGIQTCWCHLALTSDWPDRRALRGLGVAEAMGAVGGLVPDTVRHTRLCDTHYIARIGPEAWVASAMGVRSPTTGGCWAGDGWPDRGWPSPLAGDVSDPMGESNSCSKALGKAEVSLVSPPQEQEESLSSWEAASSGKVVSLLRDASFPGDSWLPILSTCPAGPQ</sequence>
<dbReference type="EMBL" id="VSRR010000828">
    <property type="protein sequence ID" value="MPC20042.1"/>
    <property type="molecule type" value="Genomic_DNA"/>
</dbReference>
<organism evidence="2 3">
    <name type="scientific">Portunus trituberculatus</name>
    <name type="common">Swimming crab</name>
    <name type="synonym">Neptunus trituberculatus</name>
    <dbReference type="NCBI Taxonomy" id="210409"/>
    <lineage>
        <taxon>Eukaryota</taxon>
        <taxon>Metazoa</taxon>
        <taxon>Ecdysozoa</taxon>
        <taxon>Arthropoda</taxon>
        <taxon>Crustacea</taxon>
        <taxon>Multicrustacea</taxon>
        <taxon>Malacostraca</taxon>
        <taxon>Eumalacostraca</taxon>
        <taxon>Eucarida</taxon>
        <taxon>Decapoda</taxon>
        <taxon>Pleocyemata</taxon>
        <taxon>Brachyura</taxon>
        <taxon>Eubrachyura</taxon>
        <taxon>Portunoidea</taxon>
        <taxon>Portunidae</taxon>
        <taxon>Portuninae</taxon>
        <taxon>Portunus</taxon>
    </lineage>
</organism>
<dbReference type="Proteomes" id="UP000324222">
    <property type="component" value="Unassembled WGS sequence"/>
</dbReference>